<dbReference type="InterPro" id="IPR027417">
    <property type="entry name" value="P-loop_NTPase"/>
</dbReference>
<gene>
    <name evidence="2" type="ORF">OE104_09405</name>
</gene>
<dbReference type="KEGG" id="faf:OE104_09405"/>
<evidence type="ECO:0000313" key="3">
    <source>
        <dbReference type="Proteomes" id="UP001164718"/>
    </source>
</evidence>
<dbReference type="EMBL" id="CP106878">
    <property type="protein sequence ID" value="WAA08826.1"/>
    <property type="molecule type" value="Genomic_DNA"/>
</dbReference>
<protein>
    <submittedName>
        <fullName evidence="2">Retron Eco8 family effector endonuclease</fullName>
    </submittedName>
</protein>
<dbReference type="SUPFAM" id="SSF52540">
    <property type="entry name" value="P-loop containing nucleoside triphosphate hydrolases"/>
    <property type="match status" value="1"/>
</dbReference>
<dbReference type="NCBIfam" id="NF038234">
    <property type="entry name" value="retron_eff_Eco8"/>
    <property type="match status" value="1"/>
</dbReference>
<dbReference type="InterPro" id="IPR051396">
    <property type="entry name" value="Bact_Antivir_Def_Nuclease"/>
</dbReference>
<reference evidence="2" key="1">
    <citation type="submission" date="2022-09" db="EMBL/GenBank/DDBJ databases">
        <title>Complete Genomes of Fervidibacillus albus and Fervidibacillus halotolerans isolated from tidal flat sediments.</title>
        <authorList>
            <person name="Kwon K.K."/>
            <person name="Yang S.-H."/>
            <person name="Park M.J."/>
            <person name="Oh H.-M."/>
        </authorList>
    </citation>
    <scope>NUCLEOTIDE SEQUENCE</scope>
    <source>
        <strain evidence="2">MEBiC13591</strain>
    </source>
</reference>
<dbReference type="GO" id="GO:0004519">
    <property type="term" value="F:endonuclease activity"/>
    <property type="evidence" value="ECO:0007669"/>
    <property type="project" value="UniProtKB-KW"/>
</dbReference>
<keyword evidence="3" id="KW-1185">Reference proteome</keyword>
<accession>A0A9E8LSQ0</accession>
<dbReference type="RefSeq" id="WP_275416608.1">
    <property type="nucleotide sequence ID" value="NZ_CP106878.1"/>
</dbReference>
<dbReference type="PANTHER" id="PTHR43581">
    <property type="entry name" value="ATP/GTP PHOSPHATASE"/>
    <property type="match status" value="1"/>
</dbReference>
<dbReference type="PANTHER" id="PTHR43581:SF2">
    <property type="entry name" value="EXCINUCLEASE ATPASE SUBUNIT"/>
    <property type="match status" value="1"/>
</dbReference>
<dbReference type="Pfam" id="PF13304">
    <property type="entry name" value="AAA_21"/>
    <property type="match status" value="1"/>
</dbReference>
<keyword evidence="2" id="KW-0378">Hydrolase</keyword>
<evidence type="ECO:0000259" key="1">
    <source>
        <dbReference type="Pfam" id="PF13304"/>
    </source>
</evidence>
<feature type="domain" description="ATPase AAA-type core" evidence="1">
    <location>
        <begin position="24"/>
        <end position="321"/>
    </location>
</feature>
<name>A0A9E8LSQ0_9BACI</name>
<dbReference type="Proteomes" id="UP001164718">
    <property type="component" value="Chromosome"/>
</dbReference>
<sequence length="664" mass="78712">MGISHIELRNCLSLVDIKMDISSLTCLIGANGTGKSNILRAIQYYYDNLTSNNNSKNLHDINNPFCPFFEITIYYDFSKLLTISRNQIFRKISSDKNELNPLFYKILSIKNENHLDKNNLLKVTLREYRNKKQEWNIPYEMRAFIKHIFPIYFIETRKINLTDWDNLWEIIGDLSKFSNFNKREFESDLESLFNDIFGKNYSKIVKMINTTLRDSNLRVEPSSISGKFGTIYQLQMGGRKFNYRNENLDVFSDGINSLNYLKILIKLVNRISIAKLKEPTIIIDEPEISLYPKFIDELAEVICSKNKKLNIFLVTHSPRLIRNLIDFCDKHNIYHTTINNNYTALRRMSSFGNKGEIVNLTELEASFYFSKGIVILEGKSDLQVLKNKNIKKLFPFLKEFDYYSLDSNTVNLELIHPDNKNINIPYVVVLDFDQIIQYDQKDKKFNLRSKSKWFNPLKDNKTFQKELYTFGKRRIKTFHYHKRIKGILEKCNFPFDYKWGFINDNLFKTLNSLIKDYCLGYNIFLFNSTLEGALININNYQLFFNWFSANYPKQVGIFNKFNLKNLQEKVTLLRLFFGGKFDNLNTVEMQYGKQLINITNQPFKDLINELLNYKIGKTRWIDNFFDYFFEYYIDNLPNPTDKIKVFKDNFPEIYNLINVIKNKL</sequence>
<keyword evidence="2" id="KW-0255">Endonuclease</keyword>
<dbReference type="GO" id="GO:0016887">
    <property type="term" value="F:ATP hydrolysis activity"/>
    <property type="evidence" value="ECO:0007669"/>
    <property type="project" value="InterPro"/>
</dbReference>
<evidence type="ECO:0000313" key="2">
    <source>
        <dbReference type="EMBL" id="WAA08826.1"/>
    </source>
</evidence>
<proteinExistence type="predicted"/>
<organism evidence="2 3">
    <name type="scientific">Fervidibacillus albus</name>
    <dbReference type="NCBI Taxonomy" id="2980026"/>
    <lineage>
        <taxon>Bacteria</taxon>
        <taxon>Bacillati</taxon>
        <taxon>Bacillota</taxon>
        <taxon>Bacilli</taxon>
        <taxon>Bacillales</taxon>
        <taxon>Bacillaceae</taxon>
        <taxon>Fervidibacillus</taxon>
    </lineage>
</organism>
<dbReference type="Gene3D" id="3.40.50.300">
    <property type="entry name" value="P-loop containing nucleotide triphosphate hydrolases"/>
    <property type="match status" value="1"/>
</dbReference>
<dbReference type="GO" id="GO:0005524">
    <property type="term" value="F:ATP binding"/>
    <property type="evidence" value="ECO:0007669"/>
    <property type="project" value="InterPro"/>
</dbReference>
<dbReference type="AlphaFoldDB" id="A0A9E8LSQ0"/>
<dbReference type="InterPro" id="IPR003959">
    <property type="entry name" value="ATPase_AAA_core"/>
</dbReference>
<keyword evidence="2" id="KW-0540">Nuclease</keyword>